<evidence type="ECO:0000313" key="2">
    <source>
        <dbReference type="Proteomes" id="UP000054544"/>
    </source>
</evidence>
<sequence length="78" mass="8935">MEVKQLHYANDDMELPITHELNVALDIHLPVCTLLLQCWARFFVTNAESHKLLRLIQTNRTGMDTLKVPISGRASHIL</sequence>
<dbReference type="Proteomes" id="UP000054544">
    <property type="component" value="Unassembled WGS sequence"/>
</dbReference>
<gene>
    <name evidence="1" type="ORF">H634G_11517</name>
</gene>
<proteinExistence type="predicted"/>
<dbReference type="EMBL" id="KE384950">
    <property type="protein sequence ID" value="KJK73328.1"/>
    <property type="molecule type" value="Genomic_DNA"/>
</dbReference>
<organism evidence="1 2">
    <name type="scientific">Metarhizium anisopliae BRIP 53293</name>
    <dbReference type="NCBI Taxonomy" id="1291518"/>
    <lineage>
        <taxon>Eukaryota</taxon>
        <taxon>Fungi</taxon>
        <taxon>Dikarya</taxon>
        <taxon>Ascomycota</taxon>
        <taxon>Pezizomycotina</taxon>
        <taxon>Sordariomycetes</taxon>
        <taxon>Hypocreomycetidae</taxon>
        <taxon>Hypocreales</taxon>
        <taxon>Clavicipitaceae</taxon>
        <taxon>Metarhizium</taxon>
    </lineage>
</organism>
<name>A0A0D9NHY1_METAN</name>
<evidence type="ECO:0000313" key="1">
    <source>
        <dbReference type="EMBL" id="KJK73328.1"/>
    </source>
</evidence>
<dbReference type="AlphaFoldDB" id="A0A0D9NHY1"/>
<accession>A0A0D9NHY1</accession>
<reference evidence="2" key="1">
    <citation type="journal article" date="2014" name="BMC Genomics">
        <title>The genome sequence of the biocontrol fungus Metarhizium anisopliae and comparative genomics of Metarhizium species.</title>
        <authorList>
            <person name="Pattemore J.A."/>
            <person name="Hane J.K."/>
            <person name="Williams A.H."/>
            <person name="Wilson B.A."/>
            <person name="Stodart B.J."/>
            <person name="Ash G.J."/>
        </authorList>
    </citation>
    <scope>NUCLEOTIDE SEQUENCE [LARGE SCALE GENOMIC DNA]</scope>
    <source>
        <strain evidence="2">BRIP 53293</strain>
    </source>
</reference>
<protein>
    <submittedName>
        <fullName evidence="1">Uncharacterized protein</fullName>
    </submittedName>
</protein>
<keyword evidence="2" id="KW-1185">Reference proteome</keyword>